<keyword evidence="4" id="KW-1185">Reference proteome</keyword>
<proteinExistence type="inferred from homology"/>
<evidence type="ECO:0000313" key="4">
    <source>
        <dbReference type="Proteomes" id="UP000813385"/>
    </source>
</evidence>
<dbReference type="PANTHER" id="PTHR43591">
    <property type="entry name" value="METHYLTRANSFERASE"/>
    <property type="match status" value="1"/>
</dbReference>
<dbReference type="OrthoDB" id="2013972at2759"/>
<protein>
    <submittedName>
        <fullName evidence="3">S-adenosyl-L-methionine-dependent methyltransferase</fullName>
    </submittedName>
</protein>
<organism evidence="3 4">
    <name type="scientific">Plectosphaerella cucumerina</name>
    <dbReference type="NCBI Taxonomy" id="40658"/>
    <lineage>
        <taxon>Eukaryota</taxon>
        <taxon>Fungi</taxon>
        <taxon>Dikarya</taxon>
        <taxon>Ascomycota</taxon>
        <taxon>Pezizomycotina</taxon>
        <taxon>Sordariomycetes</taxon>
        <taxon>Hypocreomycetidae</taxon>
        <taxon>Glomerellales</taxon>
        <taxon>Plectosphaerellaceae</taxon>
        <taxon>Plectosphaerella</taxon>
    </lineage>
</organism>
<dbReference type="Gene3D" id="3.40.50.150">
    <property type="entry name" value="Vaccinia Virus protein VP39"/>
    <property type="match status" value="1"/>
</dbReference>
<dbReference type="GO" id="GO:0032259">
    <property type="term" value="P:methylation"/>
    <property type="evidence" value="ECO:0007669"/>
    <property type="project" value="UniProtKB-KW"/>
</dbReference>
<dbReference type="PANTHER" id="PTHR43591:SF10">
    <property type="entry name" value="ABC TRANSMEMBRANE TYPE-1 DOMAIN-CONTAINING PROTEIN-RELATED"/>
    <property type="match status" value="1"/>
</dbReference>
<keyword evidence="3" id="KW-0808">Transferase</keyword>
<feature type="region of interest" description="Disordered" evidence="2">
    <location>
        <begin position="1"/>
        <end position="36"/>
    </location>
</feature>
<comment type="caution">
    <text evidence="3">The sequence shown here is derived from an EMBL/GenBank/DDBJ whole genome shotgun (WGS) entry which is preliminary data.</text>
</comment>
<keyword evidence="3" id="KW-0489">Methyltransferase</keyword>
<sequence length="337" mass="37929">MASSSTEHIPAGAIEADDFGRNDADEAAGDDETLASSTASLSDSILEYRRLNGRTYQSTKTTDYWAPNDQQQNEGLDLIHHALLKLFDDQLVLAPITDKPERILDVGTGTGIWATDVGEQFPQAEVIGTDISPIQPSWVSPKVKFVIEDFLSPWTWPDNYFDLIHFRSLYGVIPDLADLYATALRHTKPGGWVQHLEMETLIESDHVRFPPGHVFQKVADLTYAAGDRIGRSFRLAQGHVLRDAMVAAGFVDVVEVKRKAPMHSWPRDQRLRDVGTFMQTAFDESLEGLVMFMLTQIMALEQAEALQLVADMRRESRKRSNYHWLQVTVVYGRKPEA</sequence>
<gene>
    <name evidence="3" type="ORF">B0T11DRAFT_320227</name>
</gene>
<dbReference type="AlphaFoldDB" id="A0A8K0X269"/>
<accession>A0A8K0X269</accession>
<evidence type="ECO:0000256" key="1">
    <source>
        <dbReference type="ARBA" id="ARBA00038158"/>
    </source>
</evidence>
<dbReference type="InterPro" id="IPR029063">
    <property type="entry name" value="SAM-dependent_MTases_sf"/>
</dbReference>
<reference evidence="3" key="1">
    <citation type="journal article" date="2021" name="Nat. Commun.">
        <title>Genetic determinants of endophytism in the Arabidopsis root mycobiome.</title>
        <authorList>
            <person name="Mesny F."/>
            <person name="Miyauchi S."/>
            <person name="Thiergart T."/>
            <person name="Pickel B."/>
            <person name="Atanasova L."/>
            <person name="Karlsson M."/>
            <person name="Huettel B."/>
            <person name="Barry K.W."/>
            <person name="Haridas S."/>
            <person name="Chen C."/>
            <person name="Bauer D."/>
            <person name="Andreopoulos W."/>
            <person name="Pangilinan J."/>
            <person name="LaButti K."/>
            <person name="Riley R."/>
            <person name="Lipzen A."/>
            <person name="Clum A."/>
            <person name="Drula E."/>
            <person name="Henrissat B."/>
            <person name="Kohler A."/>
            <person name="Grigoriev I.V."/>
            <person name="Martin F.M."/>
            <person name="Hacquard S."/>
        </authorList>
    </citation>
    <scope>NUCLEOTIDE SEQUENCE</scope>
    <source>
        <strain evidence="3">MPI-CAGE-AT-0016</strain>
    </source>
</reference>
<dbReference type="CDD" id="cd02440">
    <property type="entry name" value="AdoMet_MTases"/>
    <property type="match status" value="1"/>
</dbReference>
<dbReference type="Proteomes" id="UP000813385">
    <property type="component" value="Unassembled WGS sequence"/>
</dbReference>
<dbReference type="Pfam" id="PF13489">
    <property type="entry name" value="Methyltransf_23"/>
    <property type="match status" value="1"/>
</dbReference>
<evidence type="ECO:0000313" key="3">
    <source>
        <dbReference type="EMBL" id="KAH7359419.1"/>
    </source>
</evidence>
<comment type="similarity">
    <text evidence="1">Belongs to the methyltransferase superfamily. LaeA methyltransferase family.</text>
</comment>
<dbReference type="GO" id="GO:0008168">
    <property type="term" value="F:methyltransferase activity"/>
    <property type="evidence" value="ECO:0007669"/>
    <property type="project" value="UniProtKB-KW"/>
</dbReference>
<dbReference type="EMBL" id="JAGPXD010000004">
    <property type="protein sequence ID" value="KAH7359419.1"/>
    <property type="molecule type" value="Genomic_DNA"/>
</dbReference>
<dbReference type="SUPFAM" id="SSF53335">
    <property type="entry name" value="S-adenosyl-L-methionine-dependent methyltransferases"/>
    <property type="match status" value="1"/>
</dbReference>
<name>A0A8K0X269_9PEZI</name>
<evidence type="ECO:0000256" key="2">
    <source>
        <dbReference type="SAM" id="MobiDB-lite"/>
    </source>
</evidence>